<reference evidence="1 2" key="1">
    <citation type="submission" date="2015-09" db="EMBL/GenBank/DDBJ databases">
        <authorList>
            <consortium name="Pathogen Informatics"/>
        </authorList>
    </citation>
    <scope>NUCLEOTIDE SEQUENCE [LARGE SCALE GENOMIC DNA]</scope>
    <source>
        <strain evidence="1 2">2789STDY5608887</strain>
    </source>
</reference>
<evidence type="ECO:0000313" key="2">
    <source>
        <dbReference type="Proteomes" id="UP000095453"/>
    </source>
</evidence>
<protein>
    <submittedName>
        <fullName evidence="1">Uncharacterized protein</fullName>
    </submittedName>
</protein>
<evidence type="ECO:0000313" key="1">
    <source>
        <dbReference type="EMBL" id="CUN31107.1"/>
    </source>
</evidence>
<dbReference type="RefSeq" id="WP_055172367.1">
    <property type="nucleotide sequence ID" value="NZ_CYXX01000051.1"/>
</dbReference>
<dbReference type="Proteomes" id="UP000095453">
    <property type="component" value="Unassembled WGS sequence"/>
</dbReference>
<accession>A0A173VY78</accession>
<proteinExistence type="predicted"/>
<sequence>MDSYKIYPKQFRNAKIPIEKNRCFFVMPFSDDFDIVYGELKYLLGKDGYICTRVDEIAGSTPIINKILTELLKAQFVIVDLTNCNPNVFYELGIAHTFKDAENIFLLKQKGAPVPFDITHLTYHEYEKNNLKYLAALLKQSLRERKYVSDFDEILNIKGIIEYLHDNQDEFIVILHHMIGDNMLYVTEIMQNTRNFEENQVIGILDDFEKKLKEYVSFESHSLLSGLFDFYTELLISCSLYYDVTPYIARFLNEFFSNSSLSIVDIQTYKIDFILKFAKASCCLGIVMPWIVQYFRNSKFGTIDLNRYKLESFLLTTENKEVNNIIGISMTDKDCHIREHFADIIGEKRLLEANAILCKQLPYEKNYFTAASIIEAMGKLGIPENATYIDEWLSENVTDILETKNYFVLKHIRIALSKLDPVRRKSFDEKYLIYLGEFIN</sequence>
<organism evidence="1 2">
    <name type="scientific">Roseburia inulinivorans</name>
    <dbReference type="NCBI Taxonomy" id="360807"/>
    <lineage>
        <taxon>Bacteria</taxon>
        <taxon>Bacillati</taxon>
        <taxon>Bacillota</taxon>
        <taxon>Clostridia</taxon>
        <taxon>Lachnospirales</taxon>
        <taxon>Lachnospiraceae</taxon>
        <taxon>Roseburia</taxon>
    </lineage>
</organism>
<name>A0A173VY78_9FIRM</name>
<dbReference type="EMBL" id="CYXX01000051">
    <property type="protein sequence ID" value="CUN31107.1"/>
    <property type="molecule type" value="Genomic_DNA"/>
</dbReference>
<gene>
    <name evidence="1" type="ORF">ERS852444_03555</name>
</gene>
<dbReference type="AlphaFoldDB" id="A0A173VY78"/>